<evidence type="ECO:0000256" key="6">
    <source>
        <dbReference type="PIRSR" id="PIRSR006356-1"/>
    </source>
</evidence>
<keyword evidence="8" id="KW-1185">Reference proteome</keyword>
<gene>
    <name evidence="7" type="ORF">FRY97_14435</name>
</gene>
<keyword evidence="4" id="KW-0378">Hydrolase</keyword>
<sequence length="418" mass="47175">MAKVSVSSEIGALKRVIVHRPDEGIARISPKRAEELLFDDIVYLPQMQEEHDVFTEVLAHFLGAGNVLEIEQLLYEALEADEGDKLEMIAKIIDYEELPQSYGDLLIPLDNRALTETLVTGYLAEKDLILFDPIPNFIFTRDIAVTVNGHVIITKAAKEARFRENFLTRFIFWAHPIFRELGKAGRIINLNNVEHFPPSPKREMVSIEGGDVMIINQDYLLIGCSERTTAHAIRSLRDVLFEKGVVKHVVQVNIPTDRSYMHIDTIFTQINHHHVVAFKPIVLDGLGSYVEVFAQSGATRQYPSIKEFFLSEISPNMTFILSGEGESPYQDREQWTDGCNLVAIKPGVALTYDRNPYTEKAFRKAGYQIIHAHTLLQAFKDGSLKPEEVENTIITLPSNELSRARGGSHCMTCPIERG</sequence>
<evidence type="ECO:0000313" key="7">
    <source>
        <dbReference type="EMBL" id="TXB62354.1"/>
    </source>
</evidence>
<dbReference type="RefSeq" id="WP_147168261.1">
    <property type="nucleotide sequence ID" value="NZ_VOOR01000031.1"/>
</dbReference>
<evidence type="ECO:0000256" key="1">
    <source>
        <dbReference type="ARBA" id="ARBA00005213"/>
    </source>
</evidence>
<dbReference type="InterPro" id="IPR003876">
    <property type="entry name" value="Arg_deiminase"/>
</dbReference>
<dbReference type="PANTHER" id="PTHR47271">
    <property type="entry name" value="ARGININE DEIMINASE"/>
    <property type="match status" value="1"/>
</dbReference>
<organism evidence="7 8">
    <name type="scientific">Phaeodactylibacter luteus</name>
    <dbReference type="NCBI Taxonomy" id="1564516"/>
    <lineage>
        <taxon>Bacteria</taxon>
        <taxon>Pseudomonadati</taxon>
        <taxon>Bacteroidota</taxon>
        <taxon>Saprospiria</taxon>
        <taxon>Saprospirales</taxon>
        <taxon>Haliscomenobacteraceae</taxon>
        <taxon>Phaeodactylibacter</taxon>
    </lineage>
</organism>
<dbReference type="AlphaFoldDB" id="A0A5C6RK58"/>
<dbReference type="Gene3D" id="3.75.10.10">
    <property type="entry name" value="L-arginine/glycine Amidinotransferase, Chain A"/>
    <property type="match status" value="2"/>
</dbReference>
<dbReference type="SUPFAM" id="SSF55909">
    <property type="entry name" value="Pentein"/>
    <property type="match status" value="1"/>
</dbReference>
<dbReference type="PRINTS" id="PR01466">
    <property type="entry name" value="ARGDEIMINASE"/>
</dbReference>
<proteinExistence type="inferred from homology"/>
<dbReference type="Gene3D" id="1.10.3930.10">
    <property type="entry name" value="Arginine deiminase"/>
    <property type="match status" value="1"/>
</dbReference>
<feature type="active site" description="Amidino-cysteine intermediate" evidence="6">
    <location>
        <position position="410"/>
    </location>
</feature>
<dbReference type="EC" id="3.5.3.6" evidence="3"/>
<evidence type="ECO:0000313" key="8">
    <source>
        <dbReference type="Proteomes" id="UP000321580"/>
    </source>
</evidence>
<evidence type="ECO:0000256" key="4">
    <source>
        <dbReference type="ARBA" id="ARBA00022801"/>
    </source>
</evidence>
<dbReference type="EMBL" id="VOOR01000031">
    <property type="protein sequence ID" value="TXB62354.1"/>
    <property type="molecule type" value="Genomic_DNA"/>
</dbReference>
<accession>A0A5C6RK58</accession>
<dbReference type="GO" id="GO:0019546">
    <property type="term" value="P:L-arginine deiminase pathway"/>
    <property type="evidence" value="ECO:0007669"/>
    <property type="project" value="TreeGrafter"/>
</dbReference>
<reference evidence="7 8" key="1">
    <citation type="submission" date="2019-08" db="EMBL/GenBank/DDBJ databases">
        <title>Genome of Phaeodactylibacter luteus.</title>
        <authorList>
            <person name="Bowman J.P."/>
        </authorList>
    </citation>
    <scope>NUCLEOTIDE SEQUENCE [LARGE SCALE GENOMIC DNA]</scope>
    <source>
        <strain evidence="7 8">KCTC 42180</strain>
    </source>
</reference>
<dbReference type="PIRSF" id="PIRSF006356">
    <property type="entry name" value="Arg_deiminase"/>
    <property type="match status" value="1"/>
</dbReference>
<protein>
    <recommendedName>
        <fullName evidence="3">arginine deiminase</fullName>
        <ecNumber evidence="3">3.5.3.6</ecNumber>
    </recommendedName>
</protein>
<evidence type="ECO:0000256" key="2">
    <source>
        <dbReference type="ARBA" id="ARBA00010206"/>
    </source>
</evidence>
<comment type="caution">
    <text evidence="7">The sequence shown here is derived from an EMBL/GenBank/DDBJ whole genome shotgun (WGS) entry which is preliminary data.</text>
</comment>
<name>A0A5C6RK58_9BACT</name>
<evidence type="ECO:0000256" key="3">
    <source>
        <dbReference type="ARBA" id="ARBA00012171"/>
    </source>
</evidence>
<comment type="catalytic activity">
    <reaction evidence="5">
        <text>L-arginine + H2O = L-citrulline + NH4(+)</text>
        <dbReference type="Rhea" id="RHEA:19597"/>
        <dbReference type="ChEBI" id="CHEBI:15377"/>
        <dbReference type="ChEBI" id="CHEBI:28938"/>
        <dbReference type="ChEBI" id="CHEBI:32682"/>
        <dbReference type="ChEBI" id="CHEBI:57743"/>
        <dbReference type="EC" id="3.5.3.6"/>
    </reaction>
</comment>
<comment type="similarity">
    <text evidence="2">Belongs to the arginine deiminase family.</text>
</comment>
<evidence type="ECO:0000256" key="5">
    <source>
        <dbReference type="ARBA" id="ARBA00049429"/>
    </source>
</evidence>
<dbReference type="Pfam" id="PF02274">
    <property type="entry name" value="ADI"/>
    <property type="match status" value="1"/>
</dbReference>
<dbReference type="OrthoDB" id="9807502at2"/>
<dbReference type="Proteomes" id="UP000321580">
    <property type="component" value="Unassembled WGS sequence"/>
</dbReference>
<comment type="pathway">
    <text evidence="1">Amino-acid degradation; L-arginine degradation via ADI pathway; carbamoyl phosphate from L-arginine: step 1/2.</text>
</comment>
<dbReference type="GO" id="GO:0016990">
    <property type="term" value="F:arginine deiminase activity"/>
    <property type="evidence" value="ECO:0007669"/>
    <property type="project" value="UniProtKB-EC"/>
</dbReference>
<dbReference type="PANTHER" id="PTHR47271:SF2">
    <property type="entry name" value="ARGININE DEIMINASE"/>
    <property type="match status" value="1"/>
</dbReference>